<dbReference type="OrthoDB" id="2572345at2"/>
<dbReference type="GO" id="GO:0044550">
    <property type="term" value="P:secondary metabolite biosynthetic process"/>
    <property type="evidence" value="ECO:0007669"/>
    <property type="project" value="TreeGrafter"/>
</dbReference>
<gene>
    <name evidence="4" type="ORF">F4V43_16460</name>
</gene>
<dbReference type="Gene3D" id="3.30.559.30">
    <property type="entry name" value="Nonribosomal peptide synthetase, condensation domain"/>
    <property type="match status" value="2"/>
</dbReference>
<dbReference type="GO" id="GO:0005737">
    <property type="term" value="C:cytoplasm"/>
    <property type="evidence" value="ECO:0007669"/>
    <property type="project" value="TreeGrafter"/>
</dbReference>
<dbReference type="InterPro" id="IPR001242">
    <property type="entry name" value="Condensation_dom"/>
</dbReference>
<dbReference type="AlphaFoldDB" id="A0A5J5FXZ3"/>
<feature type="region of interest" description="Disordered" evidence="2">
    <location>
        <begin position="388"/>
        <end position="441"/>
    </location>
</feature>
<feature type="region of interest" description="Disordered" evidence="2">
    <location>
        <begin position="901"/>
        <end position="920"/>
    </location>
</feature>
<feature type="region of interest" description="Disordered" evidence="2">
    <location>
        <begin position="148"/>
        <end position="172"/>
    </location>
</feature>
<proteinExistence type="predicted"/>
<dbReference type="RefSeq" id="WP_150459349.1">
    <property type="nucleotide sequence ID" value="NZ_VYKK01000026.1"/>
</dbReference>
<feature type="domain" description="Condensation" evidence="3">
    <location>
        <begin position="553"/>
        <end position="696"/>
    </location>
</feature>
<dbReference type="GO" id="GO:0003824">
    <property type="term" value="F:catalytic activity"/>
    <property type="evidence" value="ECO:0007669"/>
    <property type="project" value="InterPro"/>
</dbReference>
<evidence type="ECO:0000313" key="4">
    <source>
        <dbReference type="EMBL" id="KAA8998819.1"/>
    </source>
</evidence>
<dbReference type="SUPFAM" id="SSF52777">
    <property type="entry name" value="CoA-dependent acyltransferases"/>
    <property type="match status" value="4"/>
</dbReference>
<organism evidence="4 5">
    <name type="scientific">Paenibacillus spiritus</name>
    <dbReference type="NCBI Taxonomy" id="2496557"/>
    <lineage>
        <taxon>Bacteria</taxon>
        <taxon>Bacillati</taxon>
        <taxon>Bacillota</taxon>
        <taxon>Bacilli</taxon>
        <taxon>Bacillales</taxon>
        <taxon>Paenibacillaceae</taxon>
        <taxon>Paenibacillus</taxon>
    </lineage>
</organism>
<dbReference type="Proteomes" id="UP000367750">
    <property type="component" value="Unassembled WGS sequence"/>
</dbReference>
<dbReference type="Pfam" id="PF00668">
    <property type="entry name" value="Condensation"/>
    <property type="match status" value="1"/>
</dbReference>
<name>A0A5J5FXZ3_9BACL</name>
<dbReference type="GO" id="GO:0043041">
    <property type="term" value="P:amino acid activation for nonribosomal peptide biosynthetic process"/>
    <property type="evidence" value="ECO:0007669"/>
    <property type="project" value="TreeGrafter"/>
</dbReference>
<keyword evidence="1" id="KW-0677">Repeat</keyword>
<evidence type="ECO:0000256" key="2">
    <source>
        <dbReference type="SAM" id="MobiDB-lite"/>
    </source>
</evidence>
<dbReference type="EMBL" id="VYKK01000026">
    <property type="protein sequence ID" value="KAA8998819.1"/>
    <property type="molecule type" value="Genomic_DNA"/>
</dbReference>
<dbReference type="PANTHER" id="PTHR45527">
    <property type="entry name" value="NONRIBOSOMAL PEPTIDE SYNTHETASE"/>
    <property type="match status" value="1"/>
</dbReference>
<dbReference type="GO" id="GO:0008610">
    <property type="term" value="P:lipid biosynthetic process"/>
    <property type="evidence" value="ECO:0007669"/>
    <property type="project" value="UniProtKB-ARBA"/>
</dbReference>
<dbReference type="InterPro" id="IPR023213">
    <property type="entry name" value="CAT-like_dom_sf"/>
</dbReference>
<feature type="compositionally biased region" description="Low complexity" evidence="2">
    <location>
        <begin position="403"/>
        <end position="421"/>
    </location>
</feature>
<reference evidence="4 5" key="1">
    <citation type="submission" date="2019-09" db="EMBL/GenBank/DDBJ databases">
        <title>Bacillus ochoae sp. nov., Paenibacillus whitsoniae sp. nov., Paenibacillus spiritus sp. nov. Isolated from the Mars Exploration Rover during spacecraft assembly.</title>
        <authorList>
            <person name="Seuylemezian A."/>
            <person name="Vaishampayan P."/>
        </authorList>
    </citation>
    <scope>NUCLEOTIDE SEQUENCE [LARGE SCALE GENOMIC DNA]</scope>
    <source>
        <strain evidence="4 5">MER_111</strain>
    </source>
</reference>
<comment type="caution">
    <text evidence="4">The sequence shown here is derived from an EMBL/GenBank/DDBJ whole genome shotgun (WGS) entry which is preliminary data.</text>
</comment>
<accession>A0A5J5FXZ3</accession>
<dbReference type="Gene3D" id="3.30.559.10">
    <property type="entry name" value="Chloramphenicol acetyltransferase-like domain"/>
    <property type="match status" value="2"/>
</dbReference>
<dbReference type="GO" id="GO:0031177">
    <property type="term" value="F:phosphopantetheine binding"/>
    <property type="evidence" value="ECO:0007669"/>
    <property type="project" value="TreeGrafter"/>
</dbReference>
<evidence type="ECO:0000313" key="5">
    <source>
        <dbReference type="Proteomes" id="UP000367750"/>
    </source>
</evidence>
<keyword evidence="5" id="KW-1185">Reference proteome</keyword>
<protein>
    <recommendedName>
        <fullName evidence="3">Condensation domain-containing protein</fullName>
    </recommendedName>
</protein>
<sequence length="920" mass="101258">MEPVRSGVRQYAMHPLHEKIVYAEKHRKNYDIYFELELSRSLDPSGVESAVEDVLGFYEALRLRVARAEDGAGYAFRLQPDEGGEGFRSGTTLQGEKLDLFGGGPLARYYYDPERGRLEFLIHHLVFDGDSLGQFAAALERRLAGGGLPSPEDAGGWSPQPPARGDEGAERQKARFREDFARAQRGREPERERLENPAYGSIRLSPEAWTALGSLAKKWRTTRFAVSAFTAALLTGQKESIAGVVVSRRDPRIQSGSVGNFTDVAPCVLRLDESAGFAANARGMLRQCLHGMTGSEGLSYGEYMELLGAGGYDFVLSYTKMADPLRESAYLLGLTLGSYLYKYDNHLQFNEYEDGLSLEFRCDCPRVRRVSEQLEPALLALDRADPDERLRSPLGSGMATDPAAGEASAQAADGSPESPGSEPLPPAAAGRTPLRSAPASSVTRTLSNLLGRGADSDLLMEVLTSFDIAYLITEAYESWGIQLTYHDVYDSHTLGDLKNRLKQLAGGAEADLEAAAALETGPPADSKLPEAPRQYRLPGFGTAIFIDSFRFLHSDLYDVRYAFRLGRDMEPGSFRRAVQETIRSNEIFFTAFAYGGGEVTATAGAWEEVELPVLELESLADLERQRKTISPRAGGALWDMKIVRAARENGWYFYLHLHHLLIDHHGIGVLLDQIAEAYRGQALRPVQYRELAEAYESEIAAAVRRWRLPEGAAAESGGSLGREGLGQGRYRLRSWTLDTEGLGPEELEYEAAAALAGTAARFFGRSSGSIGAVYHGRVIPGASRVIGSFARVLPVYFAEDDPDVLRSSLRTARLNQAASVYDLQRSGLPAAYPRIVCQILQEDSGRGGILEETVELGGWSKFQLFVNLTAGRHTGRLDFYIDDSLYTPEEGEELFRRMEEALAGRGQREEGAERHERARA</sequence>
<evidence type="ECO:0000259" key="3">
    <source>
        <dbReference type="Pfam" id="PF00668"/>
    </source>
</evidence>
<evidence type="ECO:0000256" key="1">
    <source>
        <dbReference type="ARBA" id="ARBA00022737"/>
    </source>
</evidence>
<dbReference type="PANTHER" id="PTHR45527:SF1">
    <property type="entry name" value="FATTY ACID SYNTHASE"/>
    <property type="match status" value="1"/>
</dbReference>